<reference evidence="1 2" key="1">
    <citation type="submission" date="2024-04" db="EMBL/GenBank/DDBJ databases">
        <authorList>
            <person name="Fracassetti M."/>
        </authorList>
    </citation>
    <scope>NUCLEOTIDE SEQUENCE [LARGE SCALE GENOMIC DNA]</scope>
</reference>
<protein>
    <recommendedName>
        <fullName evidence="3">RNase H type-1 domain-containing protein</fullName>
    </recommendedName>
</protein>
<sequence length="182" mass="20875">MENLFLDCPVARAIWDYSGLAYLGEGLPRHTFPLFMKQLMALVHQPTIFMAMVAVLWRIWRSHNWIVFEGKQFGFPALMRQFHQQYEERVRLPVDRAPPVALPTTRNLGPVGDDRVVCMWDGATRSGSHSAGGMVLLTPTRDILMAKGFQFPLIDDLMVVELIALREAVFVVRGAWLLRHYH</sequence>
<accession>A0AAV2FZP9</accession>
<keyword evidence="2" id="KW-1185">Reference proteome</keyword>
<proteinExistence type="predicted"/>
<evidence type="ECO:0000313" key="2">
    <source>
        <dbReference type="Proteomes" id="UP001497516"/>
    </source>
</evidence>
<evidence type="ECO:0000313" key="1">
    <source>
        <dbReference type="EMBL" id="CAL1403043.1"/>
    </source>
</evidence>
<organism evidence="1 2">
    <name type="scientific">Linum trigynum</name>
    <dbReference type="NCBI Taxonomy" id="586398"/>
    <lineage>
        <taxon>Eukaryota</taxon>
        <taxon>Viridiplantae</taxon>
        <taxon>Streptophyta</taxon>
        <taxon>Embryophyta</taxon>
        <taxon>Tracheophyta</taxon>
        <taxon>Spermatophyta</taxon>
        <taxon>Magnoliopsida</taxon>
        <taxon>eudicotyledons</taxon>
        <taxon>Gunneridae</taxon>
        <taxon>Pentapetalae</taxon>
        <taxon>rosids</taxon>
        <taxon>fabids</taxon>
        <taxon>Malpighiales</taxon>
        <taxon>Linaceae</taxon>
        <taxon>Linum</taxon>
    </lineage>
</organism>
<dbReference type="AlphaFoldDB" id="A0AAV2FZP9"/>
<name>A0AAV2FZP9_9ROSI</name>
<gene>
    <name evidence="1" type="ORF">LTRI10_LOCUS43007</name>
</gene>
<dbReference type="Proteomes" id="UP001497516">
    <property type="component" value="Chromosome 7"/>
</dbReference>
<dbReference type="EMBL" id="OZ034820">
    <property type="protein sequence ID" value="CAL1403043.1"/>
    <property type="molecule type" value="Genomic_DNA"/>
</dbReference>
<evidence type="ECO:0008006" key="3">
    <source>
        <dbReference type="Google" id="ProtNLM"/>
    </source>
</evidence>